<dbReference type="EMBL" id="JAEUBG010002958">
    <property type="protein sequence ID" value="KAH3683773.1"/>
    <property type="molecule type" value="Genomic_DNA"/>
</dbReference>
<accession>A0A9P8Q3W2</accession>
<keyword evidence="2" id="KW-1185">Reference proteome</keyword>
<dbReference type="Proteomes" id="UP000774326">
    <property type="component" value="Unassembled WGS sequence"/>
</dbReference>
<sequence length="128" mass="14138">MAQPTPTEAGKAIPMDSGGRNVGKLLGDWELQKWVNRHSCLVHDGVHLGQELDEMGVTVDGLTNLQVISVKNDGVLLEFSSVLTSVHFVDVWTNVQHQVRADKVLMDAWVGQQGALIVPNELWMVLRD</sequence>
<protein>
    <submittedName>
        <fullName evidence="1">Uncharacterized protein</fullName>
    </submittedName>
</protein>
<evidence type="ECO:0000313" key="2">
    <source>
        <dbReference type="Proteomes" id="UP000774326"/>
    </source>
</evidence>
<gene>
    <name evidence="1" type="ORF">WICPIJ_005248</name>
</gene>
<name>A0A9P8Q3W2_WICPI</name>
<reference evidence="1" key="2">
    <citation type="submission" date="2021-01" db="EMBL/GenBank/DDBJ databases">
        <authorList>
            <person name="Schikora-Tamarit M.A."/>
        </authorList>
    </citation>
    <scope>NUCLEOTIDE SEQUENCE</scope>
    <source>
        <strain evidence="1">CBS2887</strain>
    </source>
</reference>
<proteinExistence type="predicted"/>
<comment type="caution">
    <text evidence="1">The sequence shown here is derived from an EMBL/GenBank/DDBJ whole genome shotgun (WGS) entry which is preliminary data.</text>
</comment>
<organism evidence="1 2">
    <name type="scientific">Wickerhamomyces pijperi</name>
    <name type="common">Yeast</name>
    <name type="synonym">Pichia pijperi</name>
    <dbReference type="NCBI Taxonomy" id="599730"/>
    <lineage>
        <taxon>Eukaryota</taxon>
        <taxon>Fungi</taxon>
        <taxon>Dikarya</taxon>
        <taxon>Ascomycota</taxon>
        <taxon>Saccharomycotina</taxon>
        <taxon>Saccharomycetes</taxon>
        <taxon>Phaffomycetales</taxon>
        <taxon>Wickerhamomycetaceae</taxon>
        <taxon>Wickerhamomyces</taxon>
    </lineage>
</organism>
<reference evidence="1" key="1">
    <citation type="journal article" date="2021" name="Open Biol.">
        <title>Shared evolutionary footprints suggest mitochondrial oxidative damage underlies multiple complex I losses in fungi.</title>
        <authorList>
            <person name="Schikora-Tamarit M.A."/>
            <person name="Marcet-Houben M."/>
            <person name="Nosek J."/>
            <person name="Gabaldon T."/>
        </authorList>
    </citation>
    <scope>NUCLEOTIDE SEQUENCE</scope>
    <source>
        <strain evidence="1">CBS2887</strain>
    </source>
</reference>
<dbReference type="AlphaFoldDB" id="A0A9P8Q3W2"/>
<evidence type="ECO:0000313" key="1">
    <source>
        <dbReference type="EMBL" id="KAH3683773.1"/>
    </source>
</evidence>